<feature type="non-terminal residue" evidence="1">
    <location>
        <position position="500"/>
    </location>
</feature>
<protein>
    <submittedName>
        <fullName evidence="1">Uncharacterized protein</fullName>
    </submittedName>
</protein>
<dbReference type="AlphaFoldDB" id="A0A6A4Y2V3"/>
<dbReference type="OrthoDB" id="2423195at2759"/>
<organism evidence="1">
    <name type="scientific">Aphanomyces stellatus</name>
    <dbReference type="NCBI Taxonomy" id="120398"/>
    <lineage>
        <taxon>Eukaryota</taxon>
        <taxon>Sar</taxon>
        <taxon>Stramenopiles</taxon>
        <taxon>Oomycota</taxon>
        <taxon>Saprolegniomycetes</taxon>
        <taxon>Saprolegniales</taxon>
        <taxon>Verrucalvaceae</taxon>
        <taxon>Aphanomyces</taxon>
    </lineage>
</organism>
<evidence type="ECO:0000313" key="1">
    <source>
        <dbReference type="EMBL" id="KAF0690677.1"/>
    </source>
</evidence>
<comment type="caution">
    <text evidence="1">The sequence shown here is derived from an EMBL/GenBank/DDBJ whole genome shotgun (WGS) entry which is preliminary data.</text>
</comment>
<gene>
    <name evidence="1" type="ORF">As57867_017884</name>
</gene>
<reference evidence="1" key="1">
    <citation type="submission" date="2019-06" db="EMBL/GenBank/DDBJ databases">
        <title>Genomics analysis of Aphanomyces spp. identifies a new class of oomycete effector associated with host adaptation.</title>
        <authorList>
            <person name="Gaulin E."/>
        </authorList>
    </citation>
    <scope>NUCLEOTIDE SEQUENCE</scope>
    <source>
        <strain evidence="1">CBS 578.67</strain>
    </source>
</reference>
<dbReference type="EMBL" id="VJMH01006352">
    <property type="protein sequence ID" value="KAF0690677.1"/>
    <property type="molecule type" value="Genomic_DNA"/>
</dbReference>
<name>A0A6A4Y2V3_9STRA</name>
<proteinExistence type="predicted"/>
<accession>A0A6A4Y2V3</accession>
<sequence length="500" mass="55860">MPSPFPQGPRRPLDTSIDLAYVLRRKDPFRAGRQARYDMKAFVSALAPLNEAVVNEFVLLCARESHVKTKVTALLEYRFDPQEGTFAELAVPLLSVLTSSALAHSPYASDVRSLYRLVYSCPLFLKRVLDCLEEYPNPPAATDVASLLLVLAKKLPTQVPQDDDFYDAVCRCREWSRRVAAAPADQATLDEVVALCLETVPSRRSVVTSLSSAMLDYVVDTMNDSHRFRSTVFDEDNGFGRGPRHDNDAERIEEIQVLPTDDEMRCAETPFLPLRPPPTAGFDAHVAFHFRLMREDILAQMRRGLQWWLHPATDRTVSTAKHVVDGVPRLHVATGVSMSKLHGSIHKGLLFQLTVPQPWTGKSKGQLKILWERDARYSIGSLVCLATQVQMRSVKQTAKDDADAPFPRRAPMACDRLVFATVAARDPALLVANSATFAISVKLIKPHETIDVVRAMNQGLNVLLEVRNLFFTGYEPILRALQRREALSPRLASCLYGGDQ</sequence>